<evidence type="ECO:0000256" key="1">
    <source>
        <dbReference type="SAM" id="MobiDB-lite"/>
    </source>
</evidence>
<sequence length="169" mass="17566">MSGAGENRSWSRPQGGRGNRNSGANTPNKEGGRQQAMTALSGNAWGGKGKAAGGTDRAQAQPASAQADQHVPVKDFNASEVKEFLKTRYLESIGGTSPATNASATSGGTNRASKGQPSVYHKVQGDSVTKRSSGAWGSRGNMSHLMPSGQDFFTQLKKQLAALEQGKTS</sequence>
<accession>A0A6G1JME0</accession>
<feature type="region of interest" description="Disordered" evidence="1">
    <location>
        <begin position="1"/>
        <end position="74"/>
    </location>
</feature>
<dbReference type="AlphaFoldDB" id="A0A6G1JME0"/>
<evidence type="ECO:0000313" key="3">
    <source>
        <dbReference type="Proteomes" id="UP000799291"/>
    </source>
</evidence>
<feature type="compositionally biased region" description="Polar residues" evidence="1">
    <location>
        <begin position="94"/>
        <end position="116"/>
    </location>
</feature>
<gene>
    <name evidence="2" type="ORF">K458DRAFT_411379</name>
</gene>
<protein>
    <submittedName>
        <fullName evidence="2">Uncharacterized protein</fullName>
    </submittedName>
</protein>
<name>A0A6G1JME0_9PLEO</name>
<proteinExistence type="predicted"/>
<organism evidence="2 3">
    <name type="scientific">Lentithecium fluviatile CBS 122367</name>
    <dbReference type="NCBI Taxonomy" id="1168545"/>
    <lineage>
        <taxon>Eukaryota</taxon>
        <taxon>Fungi</taxon>
        <taxon>Dikarya</taxon>
        <taxon>Ascomycota</taxon>
        <taxon>Pezizomycotina</taxon>
        <taxon>Dothideomycetes</taxon>
        <taxon>Pleosporomycetidae</taxon>
        <taxon>Pleosporales</taxon>
        <taxon>Massarineae</taxon>
        <taxon>Lentitheciaceae</taxon>
        <taxon>Lentithecium</taxon>
    </lineage>
</organism>
<feature type="region of interest" description="Disordered" evidence="1">
    <location>
        <begin position="91"/>
        <end position="148"/>
    </location>
</feature>
<evidence type="ECO:0000313" key="2">
    <source>
        <dbReference type="EMBL" id="KAF2691656.1"/>
    </source>
</evidence>
<feature type="compositionally biased region" description="Low complexity" evidence="1">
    <location>
        <begin position="58"/>
        <end position="69"/>
    </location>
</feature>
<reference evidence="2" key="1">
    <citation type="journal article" date="2020" name="Stud. Mycol.">
        <title>101 Dothideomycetes genomes: a test case for predicting lifestyles and emergence of pathogens.</title>
        <authorList>
            <person name="Haridas S."/>
            <person name="Albert R."/>
            <person name="Binder M."/>
            <person name="Bloem J."/>
            <person name="Labutti K."/>
            <person name="Salamov A."/>
            <person name="Andreopoulos B."/>
            <person name="Baker S."/>
            <person name="Barry K."/>
            <person name="Bills G."/>
            <person name="Bluhm B."/>
            <person name="Cannon C."/>
            <person name="Castanera R."/>
            <person name="Culley D."/>
            <person name="Daum C."/>
            <person name="Ezra D."/>
            <person name="Gonzalez J."/>
            <person name="Henrissat B."/>
            <person name="Kuo A."/>
            <person name="Liang C."/>
            <person name="Lipzen A."/>
            <person name="Lutzoni F."/>
            <person name="Magnuson J."/>
            <person name="Mondo S."/>
            <person name="Nolan M."/>
            <person name="Ohm R."/>
            <person name="Pangilinan J."/>
            <person name="Park H.-J."/>
            <person name="Ramirez L."/>
            <person name="Alfaro M."/>
            <person name="Sun H."/>
            <person name="Tritt A."/>
            <person name="Yoshinaga Y."/>
            <person name="Zwiers L.-H."/>
            <person name="Turgeon B."/>
            <person name="Goodwin S."/>
            <person name="Spatafora J."/>
            <person name="Crous P."/>
            <person name="Grigoriev I."/>
        </authorList>
    </citation>
    <scope>NUCLEOTIDE SEQUENCE</scope>
    <source>
        <strain evidence="2">CBS 122367</strain>
    </source>
</reference>
<dbReference type="EMBL" id="MU005569">
    <property type="protein sequence ID" value="KAF2691656.1"/>
    <property type="molecule type" value="Genomic_DNA"/>
</dbReference>
<keyword evidence="3" id="KW-1185">Reference proteome</keyword>
<dbReference type="OrthoDB" id="5598843at2759"/>
<dbReference type="Proteomes" id="UP000799291">
    <property type="component" value="Unassembled WGS sequence"/>
</dbReference>
<feature type="compositionally biased region" description="Polar residues" evidence="1">
    <location>
        <begin position="19"/>
        <end position="28"/>
    </location>
</feature>